<dbReference type="Gene3D" id="1.10.4040.10">
    <property type="entry name" value="Penicillinase repressor domain"/>
    <property type="match status" value="1"/>
</dbReference>
<dbReference type="GO" id="GO:0003677">
    <property type="term" value="F:DNA binding"/>
    <property type="evidence" value="ECO:0007669"/>
    <property type="project" value="UniProtKB-KW"/>
</dbReference>
<comment type="caution">
    <text evidence="5">The sequence shown here is derived from an EMBL/GenBank/DDBJ whole genome shotgun (WGS) entry which is preliminary data.</text>
</comment>
<dbReference type="AlphaFoldDB" id="A0A9D1S1C6"/>
<dbReference type="InterPro" id="IPR005650">
    <property type="entry name" value="BlaI_family"/>
</dbReference>
<evidence type="ECO:0000256" key="4">
    <source>
        <dbReference type="ARBA" id="ARBA00023163"/>
    </source>
</evidence>
<keyword evidence="3" id="KW-0238">DNA-binding</keyword>
<dbReference type="SUPFAM" id="SSF46785">
    <property type="entry name" value="Winged helix' DNA-binding domain"/>
    <property type="match status" value="1"/>
</dbReference>
<protein>
    <submittedName>
        <fullName evidence="5">BlaI/MecI/CopY family transcriptional regulator</fullName>
    </submittedName>
</protein>
<comment type="similarity">
    <text evidence="1">Belongs to the BlaI transcriptional regulatory family.</text>
</comment>
<dbReference type="InterPro" id="IPR036388">
    <property type="entry name" value="WH-like_DNA-bd_sf"/>
</dbReference>
<dbReference type="Gene3D" id="1.10.10.10">
    <property type="entry name" value="Winged helix-like DNA-binding domain superfamily/Winged helix DNA-binding domain"/>
    <property type="match status" value="1"/>
</dbReference>
<evidence type="ECO:0000256" key="2">
    <source>
        <dbReference type="ARBA" id="ARBA00023015"/>
    </source>
</evidence>
<keyword evidence="4" id="KW-0804">Transcription</keyword>
<reference evidence="5" key="1">
    <citation type="submission" date="2020-10" db="EMBL/GenBank/DDBJ databases">
        <authorList>
            <person name="Gilroy R."/>
        </authorList>
    </citation>
    <scope>NUCLEOTIDE SEQUENCE</scope>
    <source>
        <strain evidence="5">CHK191-8634</strain>
    </source>
</reference>
<proteinExistence type="inferred from homology"/>
<name>A0A9D1S1C6_9CLOT</name>
<dbReference type="GO" id="GO:0045892">
    <property type="term" value="P:negative regulation of DNA-templated transcription"/>
    <property type="evidence" value="ECO:0007669"/>
    <property type="project" value="InterPro"/>
</dbReference>
<gene>
    <name evidence="5" type="ORF">IAB67_09010</name>
</gene>
<dbReference type="Pfam" id="PF03965">
    <property type="entry name" value="Penicillinase_R"/>
    <property type="match status" value="1"/>
</dbReference>
<evidence type="ECO:0000256" key="1">
    <source>
        <dbReference type="ARBA" id="ARBA00011046"/>
    </source>
</evidence>
<dbReference type="Proteomes" id="UP000824073">
    <property type="component" value="Unassembled WGS sequence"/>
</dbReference>
<accession>A0A9D1S1C6</accession>
<dbReference type="PIRSF" id="PIRSF019455">
    <property type="entry name" value="CopR_AtkY"/>
    <property type="match status" value="1"/>
</dbReference>
<evidence type="ECO:0000313" key="6">
    <source>
        <dbReference type="Proteomes" id="UP000824073"/>
    </source>
</evidence>
<sequence>MRSKLKLSDGEWRLMNLLWQSAPRTIAQMVRELESETGWKKNTIFVMLTRLEEKGAVRFEDGGRSRQYYPCIRREDAAAEETESFLARVYGGSLQMMVSSMAGQRALSRQDIDELYEILRQAEKEVQE</sequence>
<keyword evidence="2" id="KW-0805">Transcription regulation</keyword>
<dbReference type="EMBL" id="DVMR01000066">
    <property type="protein sequence ID" value="HIU44420.1"/>
    <property type="molecule type" value="Genomic_DNA"/>
</dbReference>
<evidence type="ECO:0000313" key="5">
    <source>
        <dbReference type="EMBL" id="HIU44420.1"/>
    </source>
</evidence>
<organism evidence="5 6">
    <name type="scientific">Candidatus Ventrousia excrementavium</name>
    <dbReference type="NCBI Taxonomy" id="2840961"/>
    <lineage>
        <taxon>Bacteria</taxon>
        <taxon>Bacillati</taxon>
        <taxon>Bacillota</taxon>
        <taxon>Clostridia</taxon>
        <taxon>Eubacteriales</taxon>
        <taxon>Clostridiaceae</taxon>
        <taxon>Clostridiaceae incertae sedis</taxon>
        <taxon>Candidatus Ventrousia</taxon>
    </lineage>
</organism>
<evidence type="ECO:0000256" key="3">
    <source>
        <dbReference type="ARBA" id="ARBA00023125"/>
    </source>
</evidence>
<reference evidence="5" key="2">
    <citation type="journal article" date="2021" name="PeerJ">
        <title>Extensive microbial diversity within the chicken gut microbiome revealed by metagenomics and culture.</title>
        <authorList>
            <person name="Gilroy R."/>
            <person name="Ravi A."/>
            <person name="Getino M."/>
            <person name="Pursley I."/>
            <person name="Horton D.L."/>
            <person name="Alikhan N.F."/>
            <person name="Baker D."/>
            <person name="Gharbi K."/>
            <person name="Hall N."/>
            <person name="Watson M."/>
            <person name="Adriaenssens E.M."/>
            <person name="Foster-Nyarko E."/>
            <person name="Jarju S."/>
            <person name="Secka A."/>
            <person name="Antonio M."/>
            <person name="Oren A."/>
            <person name="Chaudhuri R.R."/>
            <person name="La Ragione R."/>
            <person name="Hildebrand F."/>
            <person name="Pallen M.J."/>
        </authorList>
    </citation>
    <scope>NUCLEOTIDE SEQUENCE</scope>
    <source>
        <strain evidence="5">CHK191-8634</strain>
    </source>
</reference>
<dbReference type="InterPro" id="IPR036390">
    <property type="entry name" value="WH_DNA-bd_sf"/>
</dbReference>